<evidence type="ECO:0000313" key="4">
    <source>
        <dbReference type="Proteomes" id="UP000789396"/>
    </source>
</evidence>
<feature type="transmembrane region" description="Helical" evidence="2">
    <location>
        <begin position="32"/>
        <end position="59"/>
    </location>
</feature>
<keyword evidence="4" id="KW-1185">Reference proteome</keyword>
<gene>
    <name evidence="3" type="ORF">RFULGI_LOCUS1931</name>
</gene>
<accession>A0A9N8ZGF9</accession>
<feature type="compositionally biased region" description="Basic and acidic residues" evidence="1">
    <location>
        <begin position="138"/>
        <end position="160"/>
    </location>
</feature>
<sequence>MSTSSLEIRTNHLTRSPISPSFSDVPGPRHGILIDIACIIITLLSLALFIALAALTGYYADIEDYDTANKLFISQNLAWFVWGSVYMIVVLYLWVKFVGVAWDNMSDLDRTHAIRSTELQTKFVQLKRGSPLSSSRSIIRDADQDNSDKYSQSNDRKQEETDNDIISEKIPQTFRRQSDSSISKQYQQRRSPSSPSPLSLRGLNDSTKLPTDENVLQQEMVLENPLSPLSPSSTIFDRRRSGNQNLKEWLLKKPTPAIPRPQRLDSYRESI</sequence>
<dbReference type="AlphaFoldDB" id="A0A9N8ZGF9"/>
<feature type="region of interest" description="Disordered" evidence="1">
    <location>
        <begin position="134"/>
        <end position="209"/>
    </location>
</feature>
<dbReference type="OrthoDB" id="2439087at2759"/>
<evidence type="ECO:0000313" key="3">
    <source>
        <dbReference type="EMBL" id="CAG8489851.1"/>
    </source>
</evidence>
<feature type="compositionally biased region" description="Low complexity" evidence="1">
    <location>
        <begin position="189"/>
        <end position="203"/>
    </location>
</feature>
<feature type="transmembrane region" description="Helical" evidence="2">
    <location>
        <begin position="79"/>
        <end position="102"/>
    </location>
</feature>
<keyword evidence="2" id="KW-0812">Transmembrane</keyword>
<evidence type="ECO:0000256" key="1">
    <source>
        <dbReference type="SAM" id="MobiDB-lite"/>
    </source>
</evidence>
<protein>
    <submittedName>
        <fullName evidence="3">8989_t:CDS:1</fullName>
    </submittedName>
</protein>
<comment type="caution">
    <text evidence="3">The sequence shown here is derived from an EMBL/GenBank/DDBJ whole genome shotgun (WGS) entry which is preliminary data.</text>
</comment>
<feature type="compositionally biased region" description="Polar residues" evidence="1">
    <location>
        <begin position="179"/>
        <end position="188"/>
    </location>
</feature>
<proteinExistence type="predicted"/>
<reference evidence="3" key="1">
    <citation type="submission" date="2021-06" db="EMBL/GenBank/DDBJ databases">
        <authorList>
            <person name="Kallberg Y."/>
            <person name="Tangrot J."/>
            <person name="Rosling A."/>
        </authorList>
    </citation>
    <scope>NUCLEOTIDE SEQUENCE</scope>
    <source>
        <strain evidence="3">IN212</strain>
    </source>
</reference>
<dbReference type="EMBL" id="CAJVPZ010001334">
    <property type="protein sequence ID" value="CAG8489851.1"/>
    <property type="molecule type" value="Genomic_DNA"/>
</dbReference>
<evidence type="ECO:0000256" key="2">
    <source>
        <dbReference type="SAM" id="Phobius"/>
    </source>
</evidence>
<keyword evidence="2" id="KW-1133">Transmembrane helix</keyword>
<dbReference type="Proteomes" id="UP000789396">
    <property type="component" value="Unassembled WGS sequence"/>
</dbReference>
<keyword evidence="2" id="KW-0472">Membrane</keyword>
<name>A0A9N8ZGF9_9GLOM</name>
<organism evidence="3 4">
    <name type="scientific">Racocetra fulgida</name>
    <dbReference type="NCBI Taxonomy" id="60492"/>
    <lineage>
        <taxon>Eukaryota</taxon>
        <taxon>Fungi</taxon>
        <taxon>Fungi incertae sedis</taxon>
        <taxon>Mucoromycota</taxon>
        <taxon>Glomeromycotina</taxon>
        <taxon>Glomeromycetes</taxon>
        <taxon>Diversisporales</taxon>
        <taxon>Gigasporaceae</taxon>
        <taxon>Racocetra</taxon>
    </lineage>
</organism>